<feature type="chain" id="PRO_5022841726" evidence="2">
    <location>
        <begin position="18"/>
        <end position="162"/>
    </location>
</feature>
<evidence type="ECO:0000313" key="4">
    <source>
        <dbReference type="Proteomes" id="UP000324222"/>
    </source>
</evidence>
<feature type="signal peptide" evidence="2">
    <location>
        <begin position="1"/>
        <end position="17"/>
    </location>
</feature>
<keyword evidence="4" id="KW-1185">Reference proteome</keyword>
<name>A0A5B7JBE8_PORTR</name>
<feature type="transmembrane region" description="Helical" evidence="1">
    <location>
        <begin position="93"/>
        <end position="115"/>
    </location>
</feature>
<gene>
    <name evidence="3" type="ORF">E2C01_088685</name>
</gene>
<dbReference type="EMBL" id="VSRR010095264">
    <property type="protein sequence ID" value="MPC93552.1"/>
    <property type="molecule type" value="Genomic_DNA"/>
</dbReference>
<keyword evidence="1" id="KW-1133">Transmembrane helix</keyword>
<evidence type="ECO:0000256" key="1">
    <source>
        <dbReference type="SAM" id="Phobius"/>
    </source>
</evidence>
<accession>A0A5B7JBE8</accession>
<keyword evidence="2" id="KW-0732">Signal</keyword>
<sequence length="162" mass="17880">MIILSLSLSLSLSLQEGWHPLPSAPYKCVTSQSRPSSTACEKPTSLSPSSHRTLPSLLLRPSSHVSYTCHLTLHNLILLLHDLTCPLNNLSPFFISSFFLLIFSFSSSSHFYLFFSMAHSPFSTAFFSLTSFLCFSSPSHQSHTLYPSSIVTSIVTSTTITN</sequence>
<evidence type="ECO:0000256" key="2">
    <source>
        <dbReference type="SAM" id="SignalP"/>
    </source>
</evidence>
<proteinExistence type="predicted"/>
<comment type="caution">
    <text evidence="3">The sequence shown here is derived from an EMBL/GenBank/DDBJ whole genome shotgun (WGS) entry which is preliminary data.</text>
</comment>
<keyword evidence="1" id="KW-0812">Transmembrane</keyword>
<keyword evidence="1" id="KW-0472">Membrane</keyword>
<protein>
    <submittedName>
        <fullName evidence="3">Uncharacterized protein</fullName>
    </submittedName>
</protein>
<evidence type="ECO:0000313" key="3">
    <source>
        <dbReference type="EMBL" id="MPC93552.1"/>
    </source>
</evidence>
<dbReference type="Proteomes" id="UP000324222">
    <property type="component" value="Unassembled WGS sequence"/>
</dbReference>
<dbReference type="AlphaFoldDB" id="A0A5B7JBE8"/>
<organism evidence="3 4">
    <name type="scientific">Portunus trituberculatus</name>
    <name type="common">Swimming crab</name>
    <name type="synonym">Neptunus trituberculatus</name>
    <dbReference type="NCBI Taxonomy" id="210409"/>
    <lineage>
        <taxon>Eukaryota</taxon>
        <taxon>Metazoa</taxon>
        <taxon>Ecdysozoa</taxon>
        <taxon>Arthropoda</taxon>
        <taxon>Crustacea</taxon>
        <taxon>Multicrustacea</taxon>
        <taxon>Malacostraca</taxon>
        <taxon>Eumalacostraca</taxon>
        <taxon>Eucarida</taxon>
        <taxon>Decapoda</taxon>
        <taxon>Pleocyemata</taxon>
        <taxon>Brachyura</taxon>
        <taxon>Eubrachyura</taxon>
        <taxon>Portunoidea</taxon>
        <taxon>Portunidae</taxon>
        <taxon>Portuninae</taxon>
        <taxon>Portunus</taxon>
    </lineage>
</organism>
<reference evidence="3 4" key="1">
    <citation type="submission" date="2019-05" db="EMBL/GenBank/DDBJ databases">
        <title>Another draft genome of Portunus trituberculatus and its Hox gene families provides insights of decapod evolution.</title>
        <authorList>
            <person name="Jeong J.-H."/>
            <person name="Song I."/>
            <person name="Kim S."/>
            <person name="Choi T."/>
            <person name="Kim D."/>
            <person name="Ryu S."/>
            <person name="Kim W."/>
        </authorList>
    </citation>
    <scope>NUCLEOTIDE SEQUENCE [LARGE SCALE GENOMIC DNA]</scope>
    <source>
        <tissue evidence="3">Muscle</tissue>
    </source>
</reference>